<evidence type="ECO:0000259" key="3">
    <source>
        <dbReference type="PROSITE" id="PS50977"/>
    </source>
</evidence>
<dbReference type="InterPro" id="IPR009057">
    <property type="entry name" value="Homeodomain-like_sf"/>
</dbReference>
<dbReference type="SUPFAM" id="SSF46689">
    <property type="entry name" value="Homeodomain-like"/>
    <property type="match status" value="1"/>
</dbReference>
<keyword evidence="1 2" id="KW-0238">DNA-binding</keyword>
<dbReference type="AlphaFoldDB" id="A0AAW3JQM9"/>
<dbReference type="Gene3D" id="1.10.357.10">
    <property type="entry name" value="Tetracycline Repressor, domain 2"/>
    <property type="match status" value="1"/>
</dbReference>
<dbReference type="RefSeq" id="WP_055943833.1">
    <property type="nucleotide sequence ID" value="NZ_JAQDCV010000002.1"/>
</dbReference>
<reference evidence="4 5" key="1">
    <citation type="submission" date="2015-10" db="EMBL/GenBank/DDBJ databases">
        <title>Butyribacter intestini gen. nov., sp. nov., a butyric acid-producing bacterium of the family Lachnospiraceae isolated from the human faeces.</title>
        <authorList>
            <person name="Zou Y."/>
            <person name="Xue W."/>
            <person name="Luo G."/>
            <person name="Lv M."/>
        </authorList>
    </citation>
    <scope>NUCLEOTIDE SEQUENCE [LARGE SCALE GENOMIC DNA]</scope>
    <source>
        <strain evidence="4 5">TF01-11</strain>
    </source>
</reference>
<gene>
    <name evidence="4" type="ORF">APZ18_08535</name>
</gene>
<dbReference type="InterPro" id="IPR001647">
    <property type="entry name" value="HTH_TetR"/>
</dbReference>
<evidence type="ECO:0000256" key="1">
    <source>
        <dbReference type="ARBA" id="ARBA00023125"/>
    </source>
</evidence>
<feature type="DNA-binding region" description="H-T-H motif" evidence="2">
    <location>
        <begin position="34"/>
        <end position="53"/>
    </location>
</feature>
<dbReference type="PANTHER" id="PTHR43479">
    <property type="entry name" value="ACREF/ENVCD OPERON REPRESSOR-RELATED"/>
    <property type="match status" value="1"/>
</dbReference>
<sequence length="209" mass="24464">MPKETFYRLPDEKRERIMAAAEREFLENSFEAASINRIIKEAAIPRGSFYQYFEDKKDIFLYIVDTHKNEAFDFVENFIKDCNGDIFAFMRMAMDCIISAGFSEKMNGMKRMFSQPWVFDMIVSERMKGKLEEAKTPKGIMFKYIDKNSLNVESDDEILSLINIFASISLGLFFKIFIMGKNGIECDSEKVRETVYGEIDTLEKKYKKH</sequence>
<protein>
    <recommendedName>
        <fullName evidence="3">HTH tetR-type domain-containing protein</fullName>
    </recommendedName>
</protein>
<dbReference type="PRINTS" id="PR00455">
    <property type="entry name" value="HTHTETR"/>
</dbReference>
<keyword evidence="5" id="KW-1185">Reference proteome</keyword>
<dbReference type="GO" id="GO:0003677">
    <property type="term" value="F:DNA binding"/>
    <property type="evidence" value="ECO:0007669"/>
    <property type="project" value="UniProtKB-UniRule"/>
</dbReference>
<dbReference type="PROSITE" id="PS50977">
    <property type="entry name" value="HTH_TETR_2"/>
    <property type="match status" value="1"/>
</dbReference>
<comment type="caution">
    <text evidence="4">The sequence shown here is derived from an EMBL/GenBank/DDBJ whole genome shotgun (WGS) entry which is preliminary data.</text>
</comment>
<feature type="domain" description="HTH tetR-type" evidence="3">
    <location>
        <begin position="11"/>
        <end position="71"/>
    </location>
</feature>
<dbReference type="InterPro" id="IPR050624">
    <property type="entry name" value="HTH-type_Tx_Regulator"/>
</dbReference>
<dbReference type="PANTHER" id="PTHR43479:SF11">
    <property type="entry name" value="ACREF_ENVCD OPERON REPRESSOR-RELATED"/>
    <property type="match status" value="1"/>
</dbReference>
<evidence type="ECO:0000256" key="2">
    <source>
        <dbReference type="PROSITE-ProRule" id="PRU00335"/>
    </source>
</evidence>
<dbReference type="Proteomes" id="UP000050833">
    <property type="component" value="Unassembled WGS sequence"/>
</dbReference>
<dbReference type="Pfam" id="PF00440">
    <property type="entry name" value="TetR_N"/>
    <property type="match status" value="1"/>
</dbReference>
<evidence type="ECO:0000313" key="4">
    <source>
        <dbReference type="EMBL" id="KQC84765.1"/>
    </source>
</evidence>
<dbReference type="EMBL" id="LLKB01000005">
    <property type="protein sequence ID" value="KQC84765.1"/>
    <property type="molecule type" value="Genomic_DNA"/>
</dbReference>
<evidence type="ECO:0000313" key="5">
    <source>
        <dbReference type="Proteomes" id="UP000050833"/>
    </source>
</evidence>
<name>A0AAW3JQM9_9FIRM</name>
<accession>A0AAW3JQM9</accession>
<organism evidence="4 5">
    <name type="scientific">Butyribacter intestini</name>
    <dbReference type="NCBI Taxonomy" id="1703332"/>
    <lineage>
        <taxon>Bacteria</taxon>
        <taxon>Bacillati</taxon>
        <taxon>Bacillota</taxon>
        <taxon>Clostridia</taxon>
        <taxon>Lachnospirales</taxon>
        <taxon>Lachnospiraceae</taxon>
        <taxon>Butyribacter</taxon>
    </lineage>
</organism>
<proteinExistence type="predicted"/>